<feature type="compositionally biased region" description="Basic and acidic residues" evidence="11">
    <location>
        <begin position="200"/>
        <end position="214"/>
    </location>
</feature>
<evidence type="ECO:0000256" key="13">
    <source>
        <dbReference type="SAM" id="SignalP"/>
    </source>
</evidence>
<feature type="chain" id="PRO_5009309112" evidence="13">
    <location>
        <begin position="25"/>
        <end position="696"/>
    </location>
</feature>
<dbReference type="GO" id="GO:0005230">
    <property type="term" value="F:extracellular ligand-gated monoatomic ion channel activity"/>
    <property type="evidence" value="ECO:0007669"/>
    <property type="project" value="InterPro"/>
</dbReference>
<organism evidence="15 16">
    <name type="scientific">Caenorhabditis tropicalis</name>
    <dbReference type="NCBI Taxonomy" id="1561998"/>
    <lineage>
        <taxon>Eukaryota</taxon>
        <taxon>Metazoa</taxon>
        <taxon>Ecdysozoa</taxon>
        <taxon>Nematoda</taxon>
        <taxon>Chromadorea</taxon>
        <taxon>Rhabditida</taxon>
        <taxon>Rhabditina</taxon>
        <taxon>Rhabditomorpha</taxon>
        <taxon>Rhabditoidea</taxon>
        <taxon>Rhabditidae</taxon>
        <taxon>Peloderinae</taxon>
        <taxon>Caenorhabditis</taxon>
    </lineage>
</organism>
<evidence type="ECO:0000256" key="12">
    <source>
        <dbReference type="SAM" id="Phobius"/>
    </source>
</evidence>
<dbReference type="SUPFAM" id="SSF90112">
    <property type="entry name" value="Neurotransmitter-gated ion-channel transmembrane pore"/>
    <property type="match status" value="1"/>
</dbReference>
<dbReference type="InterPro" id="IPR006028">
    <property type="entry name" value="GABAA/Glycine_rcpt"/>
</dbReference>
<evidence type="ECO:0000256" key="2">
    <source>
        <dbReference type="ARBA" id="ARBA00004236"/>
    </source>
</evidence>
<feature type="transmembrane region" description="Helical" evidence="12">
    <location>
        <begin position="669"/>
        <end position="687"/>
    </location>
</feature>
<evidence type="ECO:0000313" key="16">
    <source>
        <dbReference type="WBParaSite" id="Csp11.Scaffold630.g17723.t1"/>
    </source>
</evidence>
<keyword evidence="15" id="KW-1185">Reference proteome</keyword>
<dbReference type="Gene3D" id="1.20.58.390">
    <property type="entry name" value="Neurotransmitter-gated ion-channel transmembrane domain"/>
    <property type="match status" value="1"/>
</dbReference>
<sequence length="696" mass="81567">MIRCLFSVTSCIFIFILLIENINGKDESKVKAFVGFPSPTSSVWDWVPFKPFGSKQSNVLVRLKVRAYNRVVYTKKDALLKEVENVEEYKKEQKKQFEPKPTSLEEKEILVNEPDKRYEKGEDPKIFLLPKQGETLSKIGNEMVETDVLGEEKEEKEEKEKPKDDDFQIMYDDELREYVLKRKPIKMDKNGIIDSWNGGDSKERGGGEKEKKRDEDEEDDEEDDEVRKILESDEEDLFKNRTVTTKKEKKKNHTEVILEQEDVNLEDLEFKSHKFKPGKSKIRTYDLAWMDPSFLEKEQFSVRLTPQERSDWRDKLTNMTLLEERRANEHRDYGSSYILPVLKSVDYDNTSVPLAFNDIPVNVAVAFNFLYLANFDSEMMEFSMDVEMEFSWIDIRLVSNYTKPIRIREKAIIEQIWRPDPYIVNSKHSYFHYVSFPNIRMRITPEGLVTYTVRVSSVCSCFMSFCLYPHDRQECDLRIASIAYSNQYVKFHWHSNPIRFQSKITLPELHITKIKTGDCSLKGKLVDASCLRILFSLERDSARFVIEKYVPSTLAMMFAWVAPYVPYNYEDVRIITPITVLLTLVQMEKGDKEIRTSYLTSIDVWFAAMKSFTVLSLLESLAVLALIKRSRAMTKNAERAANEFERCTFEAEAYRLNRLYHRVDSISRFSSPVVFVAFFVYYVLFIAQGDENCIQI</sequence>
<reference evidence="16" key="1">
    <citation type="submission" date="2016-11" db="UniProtKB">
        <authorList>
            <consortium name="WormBaseParasite"/>
        </authorList>
    </citation>
    <scope>IDENTIFICATION</scope>
</reference>
<dbReference type="FunFam" id="1.20.58.390:FF:000134">
    <property type="entry name" value="Ligand-Gated ion Channel"/>
    <property type="match status" value="1"/>
</dbReference>
<evidence type="ECO:0000256" key="4">
    <source>
        <dbReference type="ARBA" id="ARBA00022475"/>
    </source>
</evidence>
<dbReference type="GO" id="GO:0005886">
    <property type="term" value="C:plasma membrane"/>
    <property type="evidence" value="ECO:0007669"/>
    <property type="project" value="UniProtKB-SubCell"/>
</dbReference>
<evidence type="ECO:0000256" key="3">
    <source>
        <dbReference type="ARBA" id="ARBA00022448"/>
    </source>
</evidence>
<accession>A0A1I7UNF0</accession>
<dbReference type="WBParaSite" id="Csp11.Scaffold630.g17723.t1">
    <property type="protein sequence ID" value="Csp11.Scaffold630.g17723.t1"/>
    <property type="gene ID" value="Csp11.Scaffold630.g17723"/>
</dbReference>
<dbReference type="eggNOG" id="KOG3644">
    <property type="taxonomic scope" value="Eukaryota"/>
</dbReference>
<feature type="transmembrane region" description="Helical" evidence="12">
    <location>
        <begin position="604"/>
        <end position="627"/>
    </location>
</feature>
<evidence type="ECO:0000256" key="5">
    <source>
        <dbReference type="ARBA" id="ARBA00022692"/>
    </source>
</evidence>
<keyword evidence="5 12" id="KW-0812">Transmembrane</keyword>
<evidence type="ECO:0000256" key="6">
    <source>
        <dbReference type="ARBA" id="ARBA00022729"/>
    </source>
</evidence>
<feature type="region of interest" description="Disordered" evidence="11">
    <location>
        <begin position="190"/>
        <end position="226"/>
    </location>
</feature>
<dbReference type="STRING" id="1561998.A0A1I7UNF0"/>
<dbReference type="Proteomes" id="UP000095282">
    <property type="component" value="Unplaced"/>
</dbReference>
<dbReference type="CDD" id="cd18987">
    <property type="entry name" value="LGIC_ECD_anion"/>
    <property type="match status" value="1"/>
</dbReference>
<feature type="region of interest" description="Disordered" evidence="11">
    <location>
        <begin position="138"/>
        <end position="168"/>
    </location>
</feature>
<evidence type="ECO:0000256" key="9">
    <source>
        <dbReference type="ARBA" id="ARBA00023136"/>
    </source>
</evidence>
<evidence type="ECO:0000256" key="8">
    <source>
        <dbReference type="ARBA" id="ARBA00023065"/>
    </source>
</evidence>
<dbReference type="SUPFAM" id="SSF63712">
    <property type="entry name" value="Nicotinic receptor ligand binding domain-like"/>
    <property type="match status" value="1"/>
</dbReference>
<keyword evidence="10" id="KW-0407">Ion channel</keyword>
<dbReference type="InterPro" id="IPR036719">
    <property type="entry name" value="Neuro-gated_channel_TM_sf"/>
</dbReference>
<dbReference type="InterPro" id="IPR006201">
    <property type="entry name" value="Neur_channel"/>
</dbReference>
<dbReference type="PRINTS" id="PR00253">
    <property type="entry name" value="GABAARECEPTR"/>
</dbReference>
<keyword evidence="8" id="KW-0406">Ion transport</keyword>
<evidence type="ECO:0000256" key="1">
    <source>
        <dbReference type="ARBA" id="ARBA00004141"/>
    </source>
</evidence>
<evidence type="ECO:0000259" key="14">
    <source>
        <dbReference type="Pfam" id="PF02931"/>
    </source>
</evidence>
<dbReference type="InterPro" id="IPR036734">
    <property type="entry name" value="Neur_chan_lig-bd_sf"/>
</dbReference>
<feature type="domain" description="Neurotransmitter-gated ion-channel ligand-binding" evidence="14">
    <location>
        <begin position="346"/>
        <end position="512"/>
    </location>
</feature>
<dbReference type="InterPro" id="IPR006202">
    <property type="entry name" value="Neur_chan_lig-bd"/>
</dbReference>
<dbReference type="PROSITE" id="PS00236">
    <property type="entry name" value="NEUROTR_ION_CHANNEL"/>
    <property type="match status" value="1"/>
</dbReference>
<feature type="compositionally biased region" description="Basic and acidic residues" evidence="11">
    <location>
        <begin position="150"/>
        <end position="166"/>
    </location>
</feature>
<evidence type="ECO:0000256" key="11">
    <source>
        <dbReference type="SAM" id="MobiDB-lite"/>
    </source>
</evidence>
<evidence type="ECO:0000313" key="15">
    <source>
        <dbReference type="Proteomes" id="UP000095282"/>
    </source>
</evidence>
<proteinExistence type="predicted"/>
<keyword evidence="7 12" id="KW-1133">Transmembrane helix</keyword>
<keyword evidence="6 13" id="KW-0732">Signal</keyword>
<dbReference type="Gene3D" id="2.70.170.10">
    <property type="entry name" value="Neurotransmitter-gated ion-channel ligand-binding domain"/>
    <property type="match status" value="1"/>
</dbReference>
<dbReference type="InterPro" id="IPR038050">
    <property type="entry name" value="Neuro_actylchol_rec"/>
</dbReference>
<evidence type="ECO:0000256" key="10">
    <source>
        <dbReference type="ARBA" id="ARBA00023303"/>
    </source>
</evidence>
<dbReference type="FunFam" id="2.70.170.10:FF:000088">
    <property type="entry name" value="Ligand-Gated ion Channel"/>
    <property type="match status" value="1"/>
</dbReference>
<protein>
    <submittedName>
        <fullName evidence="16">Neur_chan_LBD domain-containing protein</fullName>
    </submittedName>
</protein>
<dbReference type="AlphaFoldDB" id="A0A1I7UNF0"/>
<comment type="subcellular location">
    <subcellularLocation>
        <location evidence="2">Cell membrane</location>
    </subcellularLocation>
    <subcellularLocation>
        <location evidence="1">Membrane</location>
        <topology evidence="1">Multi-pass membrane protein</topology>
    </subcellularLocation>
</comment>
<feature type="compositionally biased region" description="Acidic residues" evidence="11">
    <location>
        <begin position="215"/>
        <end position="224"/>
    </location>
</feature>
<dbReference type="Pfam" id="PF02931">
    <property type="entry name" value="Neur_chan_LBD"/>
    <property type="match status" value="1"/>
</dbReference>
<dbReference type="GO" id="GO:0004888">
    <property type="term" value="F:transmembrane signaling receptor activity"/>
    <property type="evidence" value="ECO:0007669"/>
    <property type="project" value="InterPro"/>
</dbReference>
<name>A0A1I7UNF0_9PELO</name>
<keyword evidence="4" id="KW-1003">Cell membrane</keyword>
<keyword evidence="9 12" id="KW-0472">Membrane</keyword>
<feature type="signal peptide" evidence="13">
    <location>
        <begin position="1"/>
        <end position="24"/>
    </location>
</feature>
<dbReference type="InterPro" id="IPR018000">
    <property type="entry name" value="Neurotransmitter_ion_chnl_CS"/>
</dbReference>
<keyword evidence="3" id="KW-0813">Transport</keyword>
<evidence type="ECO:0000256" key="7">
    <source>
        <dbReference type="ARBA" id="ARBA00022989"/>
    </source>
</evidence>
<dbReference type="PANTHER" id="PTHR18945">
    <property type="entry name" value="NEUROTRANSMITTER GATED ION CHANNEL"/>
    <property type="match status" value="1"/>
</dbReference>